<evidence type="ECO:0000313" key="2">
    <source>
        <dbReference type="Proteomes" id="UP001304300"/>
    </source>
</evidence>
<dbReference type="Gene3D" id="2.70.98.70">
    <property type="match status" value="1"/>
</dbReference>
<evidence type="ECO:0000313" key="1">
    <source>
        <dbReference type="EMBL" id="WOO43196.1"/>
    </source>
</evidence>
<gene>
    <name evidence="1" type="ORF">RZN69_08825</name>
</gene>
<dbReference type="InterPro" id="IPR008929">
    <property type="entry name" value="Chondroitin_lyas"/>
</dbReference>
<dbReference type="RefSeq" id="WP_317835738.1">
    <property type="nucleotide sequence ID" value="NZ_CP136920.1"/>
</dbReference>
<organism evidence="1 2">
    <name type="scientific">Rubellicoccus peritrichatus</name>
    <dbReference type="NCBI Taxonomy" id="3080537"/>
    <lineage>
        <taxon>Bacteria</taxon>
        <taxon>Pseudomonadati</taxon>
        <taxon>Verrucomicrobiota</taxon>
        <taxon>Opitutia</taxon>
        <taxon>Puniceicoccales</taxon>
        <taxon>Cerasicoccaceae</taxon>
        <taxon>Rubellicoccus</taxon>
    </lineage>
</organism>
<proteinExistence type="predicted"/>
<reference evidence="1 2" key="1">
    <citation type="submission" date="2023-10" db="EMBL/GenBank/DDBJ databases">
        <title>Rubellicoccus peritrichatus gen. nov., sp. nov., isolated from an algae of coral reef tank.</title>
        <authorList>
            <person name="Luo J."/>
        </authorList>
    </citation>
    <scope>NUCLEOTIDE SEQUENCE [LARGE SCALE GENOMIC DNA]</scope>
    <source>
        <strain evidence="1 2">CR14</strain>
    </source>
</reference>
<keyword evidence="2" id="KW-1185">Reference proteome</keyword>
<dbReference type="AlphaFoldDB" id="A0AAQ3LCY1"/>
<evidence type="ECO:0008006" key="3">
    <source>
        <dbReference type="Google" id="ProtNLM"/>
    </source>
</evidence>
<protein>
    <recommendedName>
        <fullName evidence="3">Heparinase II/III-like protein</fullName>
    </recommendedName>
</protein>
<sequence length="832" mass="94729">MKTNLFICNFISFVLLFTGFLFPAKAEKSLPQTDLHDQSPRFTAEQILNGEFPGRKASPVVETRHNTEGFAENRLYSVPPVGVHPRVLFGPDDLPRLRRQFKDSAYAAEMLRRMREQTAANLSGFDGWGSEVFNVMSSGDIESFSSLWNDPRNPKNNGPPGHGTHPFLSSLVDKAFLSLLDEDVDGGRKVAAAVATFAAFLQPRVEEAAKETGSENYFLSVRNVMGDSATVGFMYDFAQPFMTPDQIAVTRKLIATATKDRYGLGMDLPPHWINWNFIGMGLYYPLLALSIEGEEGFDPRIYKRGCEVARNYMLYSNSANGVGKEAIGYHTSGIAHAGLMMLAMANRGENLFTLERWRSMLDTWAIYAMQPYGGEWQSSGDLGTFPPNFQLVETARFLFPSDQRIGFIEQNLPDKRRLDKTLDIRFMQLLCPPDLDGDLQEMAAADFNLPETLFDEERGMLFSRTGWGTDDLSLQIACRSDTTFHSHDHPDRGAFYLTSHGQAWAVSSMRMTETQYLNQITIDGRGQGYFPTPGEWIEMSDTSEATLAVMDLKYCYDWKWQATVNVSTEEQLNREPWLEGYDVNRDRLLSRFPRELWERDPSPVVRDYYEGYMAGNPRMWTAESSWVVRAPHYPVEKAFRSILLEKGKRPYVLIVDDIKKDNTERLYNWHMRMPNWIEAYDISANEALLGRISDKRDTSYSVNVSHNKSGRPLPQKGQPMLQVYVLQANQPSIPAFQNSMALETLGFVKHDDTHQFAGREMGMAKRLVVPSRSVEPAYKILLFPHRHGEELPKVVLSDDHTRLSVEWSDQQDFFDLTVNERGRTVISKSEQN</sequence>
<dbReference type="Proteomes" id="UP001304300">
    <property type="component" value="Chromosome"/>
</dbReference>
<accession>A0AAQ3LCY1</accession>
<dbReference type="EMBL" id="CP136920">
    <property type="protein sequence ID" value="WOO43196.1"/>
    <property type="molecule type" value="Genomic_DNA"/>
</dbReference>
<dbReference type="Gene3D" id="1.50.10.100">
    <property type="entry name" value="Chondroitin AC/alginate lyase"/>
    <property type="match status" value="1"/>
</dbReference>
<dbReference type="KEGG" id="puo:RZN69_08825"/>
<name>A0AAQ3LCY1_9BACT</name>